<proteinExistence type="predicted"/>
<organism evidence="2 3">
    <name type="scientific">Brevibacillus panacihumi</name>
    <dbReference type="NCBI Taxonomy" id="497735"/>
    <lineage>
        <taxon>Bacteria</taxon>
        <taxon>Bacillati</taxon>
        <taxon>Bacillota</taxon>
        <taxon>Bacilli</taxon>
        <taxon>Bacillales</taxon>
        <taxon>Paenibacillaceae</taxon>
        <taxon>Brevibacillus</taxon>
    </lineage>
</organism>
<reference evidence="2 3" key="1">
    <citation type="submission" date="2018-10" db="EMBL/GenBank/DDBJ databases">
        <title>Phylogenomics of Brevibacillus.</title>
        <authorList>
            <person name="Dunlap C."/>
        </authorList>
    </citation>
    <scope>NUCLEOTIDE SEQUENCE [LARGE SCALE GENOMIC DNA]</scope>
    <source>
        <strain evidence="2 3">JCM 15085</strain>
    </source>
</reference>
<keyword evidence="1" id="KW-0812">Transmembrane</keyword>
<keyword evidence="1" id="KW-0472">Membrane</keyword>
<name>A0A3M8D2M6_9BACL</name>
<evidence type="ECO:0000313" key="2">
    <source>
        <dbReference type="EMBL" id="RNB81959.1"/>
    </source>
</evidence>
<protein>
    <submittedName>
        <fullName evidence="2">Uncharacterized protein</fullName>
    </submittedName>
</protein>
<feature type="transmembrane region" description="Helical" evidence="1">
    <location>
        <begin position="43"/>
        <end position="62"/>
    </location>
</feature>
<keyword evidence="1" id="KW-1133">Transmembrane helix</keyword>
<sequence length="66" mass="7558">MGNVDFASLPWDFFWVAVAYFMVTGVLFCFSILRFAQQRKKSGVVFIVGAAISAAYFLNYFYTNHI</sequence>
<dbReference type="Proteomes" id="UP000281915">
    <property type="component" value="Unassembled WGS sequence"/>
</dbReference>
<dbReference type="EMBL" id="RHHT01000011">
    <property type="protein sequence ID" value="RNB81959.1"/>
    <property type="molecule type" value="Genomic_DNA"/>
</dbReference>
<feature type="transmembrane region" description="Helical" evidence="1">
    <location>
        <begin position="13"/>
        <end position="36"/>
    </location>
</feature>
<comment type="caution">
    <text evidence="2">The sequence shown here is derived from an EMBL/GenBank/DDBJ whole genome shotgun (WGS) entry which is preliminary data.</text>
</comment>
<accession>A0A3M8D2M6</accession>
<evidence type="ECO:0000256" key="1">
    <source>
        <dbReference type="SAM" id="Phobius"/>
    </source>
</evidence>
<evidence type="ECO:0000313" key="3">
    <source>
        <dbReference type="Proteomes" id="UP000281915"/>
    </source>
</evidence>
<dbReference type="AlphaFoldDB" id="A0A3M8D2M6"/>
<gene>
    <name evidence="2" type="ORF">EDM58_06825</name>
</gene>